<dbReference type="RefSeq" id="WP_142707424.1">
    <property type="nucleotide sequence ID" value="NZ_VIRS01000020.1"/>
</dbReference>
<keyword evidence="2" id="KW-1185">Reference proteome</keyword>
<dbReference type="AlphaFoldDB" id="A0A545AL27"/>
<dbReference type="Proteomes" id="UP000317982">
    <property type="component" value="Unassembled WGS sequence"/>
</dbReference>
<dbReference type="EMBL" id="VIRS01000020">
    <property type="protein sequence ID" value="TQS42023.1"/>
    <property type="molecule type" value="Genomic_DNA"/>
</dbReference>
<dbReference type="InParanoid" id="A0A545AL27"/>
<name>A0A545AL27_9ACTN</name>
<accession>A0A545AL27</accession>
<reference evidence="1 2" key="1">
    <citation type="submission" date="2019-07" db="EMBL/GenBank/DDBJ databases">
        <title>Cryptosporangium phraense sp. nov., isolated from plant litter.</title>
        <authorList>
            <person name="Suriyachadkun C."/>
        </authorList>
    </citation>
    <scope>NUCLEOTIDE SEQUENCE [LARGE SCALE GENOMIC DNA]</scope>
    <source>
        <strain evidence="1 2">A-T 5661</strain>
    </source>
</reference>
<gene>
    <name evidence="1" type="ORF">FL583_25870</name>
</gene>
<evidence type="ECO:0000313" key="1">
    <source>
        <dbReference type="EMBL" id="TQS42023.1"/>
    </source>
</evidence>
<comment type="caution">
    <text evidence="1">The sequence shown here is derived from an EMBL/GenBank/DDBJ whole genome shotgun (WGS) entry which is preliminary data.</text>
</comment>
<organism evidence="1 2">
    <name type="scientific">Cryptosporangium phraense</name>
    <dbReference type="NCBI Taxonomy" id="2593070"/>
    <lineage>
        <taxon>Bacteria</taxon>
        <taxon>Bacillati</taxon>
        <taxon>Actinomycetota</taxon>
        <taxon>Actinomycetes</taxon>
        <taxon>Cryptosporangiales</taxon>
        <taxon>Cryptosporangiaceae</taxon>
        <taxon>Cryptosporangium</taxon>
    </lineage>
</organism>
<protein>
    <submittedName>
        <fullName evidence="1">Uncharacterized protein</fullName>
    </submittedName>
</protein>
<proteinExistence type="predicted"/>
<evidence type="ECO:0000313" key="2">
    <source>
        <dbReference type="Proteomes" id="UP000317982"/>
    </source>
</evidence>
<sequence>MSGIDTPQGTFGQTPPTIDVRLVNSGTGTALIVGCDVEVVWARRFTHVRPPVAKDDRSGAALLPPSAHYTVLLPSPEKAVGRSFAGAKAAPHPLERAVRGSDGLNLSHELKAGESDRFVIRAEVEPHGGGTLFDHAMPGDDRLAYQVRLLISYLGGRKTQRLATDKVGIVSPANELRFPAPGEVRLLIDRFRREVSETESEIDAARLEAGNEPFDWARLRSSDALDVKALSDALGGRQSLTSAFLRPDDAVREFLDVLEEFCRSVLTEMPRGSDLADVFSAPAGRALTEVHEVRAEEFG</sequence>